<keyword evidence="1" id="KW-0812">Transmembrane</keyword>
<evidence type="ECO:0000256" key="1">
    <source>
        <dbReference type="SAM" id="Phobius"/>
    </source>
</evidence>
<name>A0A380PU80_YERFR</name>
<protein>
    <submittedName>
        <fullName evidence="2">Uncharacterized protein</fullName>
    </submittedName>
</protein>
<dbReference type="Proteomes" id="UP000254835">
    <property type="component" value="Unassembled WGS sequence"/>
</dbReference>
<feature type="transmembrane region" description="Helical" evidence="1">
    <location>
        <begin position="7"/>
        <end position="29"/>
    </location>
</feature>
<sequence>MKRVEPLFFGVFWFSWLFCFISLISVEFIPDFVIYLYSVYFGVVFFEDIHGPLIAILLWSSFFLTIAIMMLIYLFFKRNNDAQF</sequence>
<gene>
    <name evidence="2" type="ORF">NCTC11470_02031</name>
</gene>
<evidence type="ECO:0000313" key="3">
    <source>
        <dbReference type="Proteomes" id="UP000254835"/>
    </source>
</evidence>
<accession>A0A380PU80</accession>
<proteinExistence type="predicted"/>
<dbReference type="EMBL" id="UHJA01000001">
    <property type="protein sequence ID" value="SUP76973.1"/>
    <property type="molecule type" value="Genomic_DNA"/>
</dbReference>
<reference evidence="2 3" key="1">
    <citation type="submission" date="2018-06" db="EMBL/GenBank/DDBJ databases">
        <authorList>
            <consortium name="Pathogen Informatics"/>
            <person name="Doyle S."/>
        </authorList>
    </citation>
    <scope>NUCLEOTIDE SEQUENCE [LARGE SCALE GENOMIC DNA]</scope>
    <source>
        <strain evidence="2 3">NCTC11470</strain>
    </source>
</reference>
<keyword evidence="1" id="KW-1133">Transmembrane helix</keyword>
<dbReference type="RefSeq" id="WP_032910330.1">
    <property type="nucleotide sequence ID" value="NZ_CABMMH010000009.1"/>
</dbReference>
<organism evidence="2 3">
    <name type="scientific">Yersinia frederiksenii</name>
    <dbReference type="NCBI Taxonomy" id="29484"/>
    <lineage>
        <taxon>Bacteria</taxon>
        <taxon>Pseudomonadati</taxon>
        <taxon>Pseudomonadota</taxon>
        <taxon>Gammaproteobacteria</taxon>
        <taxon>Enterobacterales</taxon>
        <taxon>Yersiniaceae</taxon>
        <taxon>Yersinia</taxon>
    </lineage>
</organism>
<keyword evidence="1" id="KW-0472">Membrane</keyword>
<dbReference type="AlphaFoldDB" id="A0A380PU80"/>
<feature type="transmembrane region" description="Helical" evidence="1">
    <location>
        <begin position="49"/>
        <end position="76"/>
    </location>
</feature>
<evidence type="ECO:0000313" key="2">
    <source>
        <dbReference type="EMBL" id="SUP76973.1"/>
    </source>
</evidence>